<evidence type="ECO:0000256" key="1">
    <source>
        <dbReference type="ARBA" id="ARBA00006484"/>
    </source>
</evidence>
<name>A0A382YBI7_9ZZZZ</name>
<feature type="domain" description="Ketoreductase" evidence="3">
    <location>
        <begin position="3"/>
        <end position="171"/>
    </location>
</feature>
<reference evidence="4" key="1">
    <citation type="submission" date="2018-05" db="EMBL/GenBank/DDBJ databases">
        <authorList>
            <person name="Lanie J.A."/>
            <person name="Ng W.-L."/>
            <person name="Kazmierczak K.M."/>
            <person name="Andrzejewski T.M."/>
            <person name="Davidsen T.M."/>
            <person name="Wayne K.J."/>
            <person name="Tettelin H."/>
            <person name="Glass J.I."/>
            <person name="Rusch D."/>
            <person name="Podicherti R."/>
            <person name="Tsui H.-C.T."/>
            <person name="Winkler M.E."/>
        </authorList>
    </citation>
    <scope>NUCLEOTIDE SEQUENCE</scope>
</reference>
<protein>
    <recommendedName>
        <fullName evidence="3">Ketoreductase domain-containing protein</fullName>
    </recommendedName>
</protein>
<dbReference type="CDD" id="cd05233">
    <property type="entry name" value="SDR_c"/>
    <property type="match status" value="1"/>
</dbReference>
<dbReference type="InterPro" id="IPR002347">
    <property type="entry name" value="SDR_fam"/>
</dbReference>
<dbReference type="Pfam" id="PF00106">
    <property type="entry name" value="adh_short"/>
    <property type="match status" value="1"/>
</dbReference>
<comment type="similarity">
    <text evidence="1">Belongs to the short-chain dehydrogenases/reductases (SDR) family.</text>
</comment>
<feature type="non-terminal residue" evidence="4">
    <location>
        <position position="203"/>
    </location>
</feature>
<dbReference type="EMBL" id="UINC01173987">
    <property type="protein sequence ID" value="SVD79888.1"/>
    <property type="molecule type" value="Genomic_DNA"/>
</dbReference>
<proteinExistence type="inferred from homology"/>
<dbReference type="SMART" id="SM00822">
    <property type="entry name" value="PKS_KR"/>
    <property type="match status" value="1"/>
</dbReference>
<dbReference type="PRINTS" id="PR00081">
    <property type="entry name" value="GDHRDH"/>
</dbReference>
<dbReference type="InterPro" id="IPR057326">
    <property type="entry name" value="KR_dom"/>
</dbReference>
<dbReference type="PANTHER" id="PTHR42760">
    <property type="entry name" value="SHORT-CHAIN DEHYDROGENASES/REDUCTASES FAMILY MEMBER"/>
    <property type="match status" value="1"/>
</dbReference>
<dbReference type="AlphaFoldDB" id="A0A382YBI7"/>
<dbReference type="PANTHER" id="PTHR42760:SF133">
    <property type="entry name" value="3-OXOACYL-[ACYL-CARRIER-PROTEIN] REDUCTASE"/>
    <property type="match status" value="1"/>
</dbReference>
<evidence type="ECO:0000256" key="2">
    <source>
        <dbReference type="ARBA" id="ARBA00023002"/>
    </source>
</evidence>
<dbReference type="Gene3D" id="3.40.50.720">
    <property type="entry name" value="NAD(P)-binding Rossmann-like Domain"/>
    <property type="match status" value="1"/>
</dbReference>
<evidence type="ECO:0000259" key="3">
    <source>
        <dbReference type="SMART" id="SM00822"/>
    </source>
</evidence>
<dbReference type="FunFam" id="3.40.50.720:FF:000084">
    <property type="entry name" value="Short-chain dehydrogenase reductase"/>
    <property type="match status" value="1"/>
</dbReference>
<dbReference type="PRINTS" id="PR00080">
    <property type="entry name" value="SDRFAMILY"/>
</dbReference>
<dbReference type="SUPFAM" id="SSF51735">
    <property type="entry name" value="NAD(P)-binding Rossmann-fold domains"/>
    <property type="match status" value="1"/>
</dbReference>
<accession>A0A382YBI7</accession>
<dbReference type="GO" id="GO:0016616">
    <property type="term" value="F:oxidoreductase activity, acting on the CH-OH group of donors, NAD or NADP as acceptor"/>
    <property type="evidence" value="ECO:0007669"/>
    <property type="project" value="UniProtKB-ARBA"/>
</dbReference>
<sequence>MSKVALVTGGRSGIGLACAQKLSQTGYEIVTAQRSPAADFHSIEADFSDSKTPPKVIQQVIDRCGRLDALINNAGIMLENTVEEMSLADWNRTLNVNLTAPFLLIKHAAAYLKGNGVIVNVGSIEGLGSNPQHAAYCASKAGLHALTRAVAVDYGPQGIRCNAIAPGWIDTELNEEFIESMADAETFREQIGAIHPLRRTGRP</sequence>
<dbReference type="InterPro" id="IPR020904">
    <property type="entry name" value="Sc_DH/Rdtase_CS"/>
</dbReference>
<organism evidence="4">
    <name type="scientific">marine metagenome</name>
    <dbReference type="NCBI Taxonomy" id="408172"/>
    <lineage>
        <taxon>unclassified sequences</taxon>
        <taxon>metagenomes</taxon>
        <taxon>ecological metagenomes</taxon>
    </lineage>
</organism>
<evidence type="ECO:0000313" key="4">
    <source>
        <dbReference type="EMBL" id="SVD79888.1"/>
    </source>
</evidence>
<gene>
    <name evidence="4" type="ORF">METZ01_LOCUS432742</name>
</gene>
<dbReference type="InterPro" id="IPR036291">
    <property type="entry name" value="NAD(P)-bd_dom_sf"/>
</dbReference>
<keyword evidence="2" id="KW-0560">Oxidoreductase</keyword>
<dbReference type="PROSITE" id="PS00061">
    <property type="entry name" value="ADH_SHORT"/>
    <property type="match status" value="1"/>
</dbReference>